<keyword evidence="5 7" id="KW-0418">Kinase</keyword>
<dbReference type="Pfam" id="PF02518">
    <property type="entry name" value="HATPase_c"/>
    <property type="match status" value="1"/>
</dbReference>
<protein>
    <recommendedName>
        <fullName evidence="2">histidine kinase</fullName>
        <ecNumber evidence="2">2.7.13.3</ecNumber>
    </recommendedName>
</protein>
<dbReference type="AlphaFoldDB" id="A0A554VLY1"/>
<evidence type="ECO:0000256" key="4">
    <source>
        <dbReference type="ARBA" id="ARBA00022679"/>
    </source>
</evidence>
<organism evidence="7 8">
    <name type="scientific">Aquimarina algiphila</name>
    <dbReference type="NCBI Taxonomy" id="2047982"/>
    <lineage>
        <taxon>Bacteria</taxon>
        <taxon>Pseudomonadati</taxon>
        <taxon>Bacteroidota</taxon>
        <taxon>Flavobacteriia</taxon>
        <taxon>Flavobacteriales</taxon>
        <taxon>Flavobacteriaceae</taxon>
        <taxon>Aquimarina</taxon>
    </lineage>
</organism>
<sequence>MLLDLFIQENPDFKNHEIIKLFNMASNDLTETIGHLNEVVLMNTSVDQNLVGINLCEAIDRVVNSVAMNAKKLGVRIINEVEEHVTILGIPAYLDSILLNFTTNGIKYRSPKRDSYLIFNTYLEGDFIVLNIEDNGLGIDLNKHHAKLFGMYKTFHRNKEARGIGLFITKNQVEAIGGKIDIESQVDKGTTFKIYIQNEKN</sequence>
<name>A0A554VLY1_9FLAO</name>
<evidence type="ECO:0000259" key="6">
    <source>
        <dbReference type="PROSITE" id="PS50109"/>
    </source>
</evidence>
<keyword evidence="4" id="KW-0808">Transferase</keyword>
<evidence type="ECO:0000256" key="5">
    <source>
        <dbReference type="ARBA" id="ARBA00022777"/>
    </source>
</evidence>
<keyword evidence="8" id="KW-1185">Reference proteome</keyword>
<comment type="caution">
    <text evidence="7">The sequence shown here is derived from an EMBL/GenBank/DDBJ whole genome shotgun (WGS) entry which is preliminary data.</text>
</comment>
<reference evidence="7 8" key="1">
    <citation type="submission" date="2019-07" db="EMBL/GenBank/DDBJ databases">
        <title>The draft genome sequence of Aquimarina algiphila M91.</title>
        <authorList>
            <person name="Meng X."/>
        </authorList>
    </citation>
    <scope>NUCLEOTIDE SEQUENCE [LARGE SCALE GENOMIC DNA]</scope>
    <source>
        <strain evidence="7 8">M91</strain>
    </source>
</reference>
<accession>A0A554VLY1</accession>
<dbReference type="SMART" id="SM00387">
    <property type="entry name" value="HATPase_c"/>
    <property type="match status" value="1"/>
</dbReference>
<keyword evidence="3" id="KW-0597">Phosphoprotein</keyword>
<dbReference type="EMBL" id="VLNR01000016">
    <property type="protein sequence ID" value="TSE09173.1"/>
    <property type="molecule type" value="Genomic_DNA"/>
</dbReference>
<proteinExistence type="predicted"/>
<evidence type="ECO:0000313" key="8">
    <source>
        <dbReference type="Proteomes" id="UP000318833"/>
    </source>
</evidence>
<dbReference type="InterPro" id="IPR052162">
    <property type="entry name" value="Sensor_kinase/Photoreceptor"/>
</dbReference>
<dbReference type="SUPFAM" id="SSF55874">
    <property type="entry name" value="ATPase domain of HSP90 chaperone/DNA topoisomerase II/histidine kinase"/>
    <property type="match status" value="1"/>
</dbReference>
<evidence type="ECO:0000256" key="3">
    <source>
        <dbReference type="ARBA" id="ARBA00022553"/>
    </source>
</evidence>
<dbReference type="PANTHER" id="PTHR43304:SF1">
    <property type="entry name" value="PAC DOMAIN-CONTAINING PROTEIN"/>
    <property type="match status" value="1"/>
</dbReference>
<dbReference type="PROSITE" id="PS50109">
    <property type="entry name" value="HIS_KIN"/>
    <property type="match status" value="1"/>
</dbReference>
<evidence type="ECO:0000313" key="7">
    <source>
        <dbReference type="EMBL" id="TSE09173.1"/>
    </source>
</evidence>
<evidence type="ECO:0000256" key="1">
    <source>
        <dbReference type="ARBA" id="ARBA00000085"/>
    </source>
</evidence>
<dbReference type="Proteomes" id="UP000318833">
    <property type="component" value="Unassembled WGS sequence"/>
</dbReference>
<gene>
    <name evidence="7" type="ORF">FOF46_09905</name>
</gene>
<comment type="catalytic activity">
    <reaction evidence="1">
        <text>ATP + protein L-histidine = ADP + protein N-phospho-L-histidine.</text>
        <dbReference type="EC" id="2.7.13.3"/>
    </reaction>
</comment>
<dbReference type="PANTHER" id="PTHR43304">
    <property type="entry name" value="PHYTOCHROME-LIKE PROTEIN CPH1"/>
    <property type="match status" value="1"/>
</dbReference>
<evidence type="ECO:0000256" key="2">
    <source>
        <dbReference type="ARBA" id="ARBA00012438"/>
    </source>
</evidence>
<dbReference type="InterPro" id="IPR036890">
    <property type="entry name" value="HATPase_C_sf"/>
</dbReference>
<dbReference type="InterPro" id="IPR005467">
    <property type="entry name" value="His_kinase_dom"/>
</dbReference>
<dbReference type="InterPro" id="IPR004358">
    <property type="entry name" value="Sig_transdc_His_kin-like_C"/>
</dbReference>
<dbReference type="Gene3D" id="3.30.565.10">
    <property type="entry name" value="Histidine kinase-like ATPase, C-terminal domain"/>
    <property type="match status" value="1"/>
</dbReference>
<dbReference type="OrthoDB" id="5522855at2"/>
<dbReference type="PRINTS" id="PR00344">
    <property type="entry name" value="BCTRLSENSOR"/>
</dbReference>
<dbReference type="EC" id="2.7.13.3" evidence="2"/>
<dbReference type="InterPro" id="IPR003594">
    <property type="entry name" value="HATPase_dom"/>
</dbReference>
<dbReference type="GO" id="GO:0004673">
    <property type="term" value="F:protein histidine kinase activity"/>
    <property type="evidence" value="ECO:0007669"/>
    <property type="project" value="UniProtKB-EC"/>
</dbReference>
<feature type="domain" description="Histidine kinase" evidence="6">
    <location>
        <begin position="1"/>
        <end position="200"/>
    </location>
</feature>